<dbReference type="EMBL" id="BAAAOR010000014">
    <property type="protein sequence ID" value="GAA1513069.1"/>
    <property type="molecule type" value="Genomic_DNA"/>
</dbReference>
<comment type="caution">
    <text evidence="2">The sequence shown here is derived from an EMBL/GenBank/DDBJ whole genome shotgun (WGS) entry which is preliminary data.</text>
</comment>
<dbReference type="PANTHER" id="PTHR30006">
    <property type="entry name" value="THIAMINE-BINDING PERIPLASMIC PROTEIN-RELATED"/>
    <property type="match status" value="1"/>
</dbReference>
<evidence type="ECO:0008006" key="4">
    <source>
        <dbReference type="Google" id="ProtNLM"/>
    </source>
</evidence>
<evidence type="ECO:0000313" key="2">
    <source>
        <dbReference type="EMBL" id="GAA1513069.1"/>
    </source>
</evidence>
<reference evidence="2 3" key="1">
    <citation type="journal article" date="2019" name="Int. J. Syst. Evol. Microbiol.">
        <title>The Global Catalogue of Microorganisms (GCM) 10K type strain sequencing project: providing services to taxonomists for standard genome sequencing and annotation.</title>
        <authorList>
            <consortium name="The Broad Institute Genomics Platform"/>
            <consortium name="The Broad Institute Genome Sequencing Center for Infectious Disease"/>
            <person name="Wu L."/>
            <person name="Ma J."/>
        </authorList>
    </citation>
    <scope>NUCLEOTIDE SEQUENCE [LARGE SCALE GENOMIC DNA]</scope>
    <source>
        <strain evidence="2 3">JCM 14942</strain>
    </source>
</reference>
<sequence>MRRTPVLIIATGLATAGLSACGSGDKEGAEAVEEAVHYSGDDRTSFLTDCAKDEGVLELYTAQNPVQVDALSAAFTAKYPFLKVNATRRTTPATAEAVTKEAQARVNKVDVVSIKIEVVETMLDIFTDFDSPELDAYGDDAIGTDGKYVSVGQVPYGVIYNTDFVSAADAPQTSEDLLDPKWKGRIALSTTGPGTQWVGWMKSLYGEEWIERFGEQDIHTTEANTNAISGQVASGEAWIAPAINLSGFTGLKDAPLEWVPIDPTMAEDTVAIAKAAPHPCAAMLYVDFSLSKEGQMLSTEYISPRDDVEATGVLAGLEPAGIWEILGEQDSDAYSEAIKEWGELIDRYLIN</sequence>
<dbReference type="Pfam" id="PF13343">
    <property type="entry name" value="SBP_bac_6"/>
    <property type="match status" value="1"/>
</dbReference>
<accession>A0ABN2AA66</accession>
<organism evidence="2 3">
    <name type="scientific">Nocardioides humi</name>
    <dbReference type="NCBI Taxonomy" id="449461"/>
    <lineage>
        <taxon>Bacteria</taxon>
        <taxon>Bacillati</taxon>
        <taxon>Actinomycetota</taxon>
        <taxon>Actinomycetes</taxon>
        <taxon>Propionibacteriales</taxon>
        <taxon>Nocardioidaceae</taxon>
        <taxon>Nocardioides</taxon>
    </lineage>
</organism>
<gene>
    <name evidence="2" type="ORF">GCM10009788_16980</name>
</gene>
<dbReference type="PROSITE" id="PS51257">
    <property type="entry name" value="PROKAR_LIPOPROTEIN"/>
    <property type="match status" value="1"/>
</dbReference>
<dbReference type="Gene3D" id="3.40.190.10">
    <property type="entry name" value="Periplasmic binding protein-like II"/>
    <property type="match status" value="2"/>
</dbReference>
<proteinExistence type="predicted"/>
<name>A0ABN2AA66_9ACTN</name>
<evidence type="ECO:0000256" key="1">
    <source>
        <dbReference type="ARBA" id="ARBA00022729"/>
    </source>
</evidence>
<evidence type="ECO:0000313" key="3">
    <source>
        <dbReference type="Proteomes" id="UP001500842"/>
    </source>
</evidence>
<keyword evidence="1" id="KW-0732">Signal</keyword>
<protein>
    <recommendedName>
        <fullName evidence="4">ABC-type Fe3+ transport system, substrate-binding protein</fullName>
    </recommendedName>
</protein>
<dbReference type="RefSeq" id="WP_141005265.1">
    <property type="nucleotide sequence ID" value="NZ_BAAAOR010000014.1"/>
</dbReference>
<dbReference type="Proteomes" id="UP001500842">
    <property type="component" value="Unassembled WGS sequence"/>
</dbReference>
<dbReference type="SUPFAM" id="SSF53850">
    <property type="entry name" value="Periplasmic binding protein-like II"/>
    <property type="match status" value="1"/>
</dbReference>
<keyword evidence="3" id="KW-1185">Reference proteome</keyword>